<name>A0A0F9W664_9ZZZZ</name>
<proteinExistence type="predicted"/>
<reference evidence="1" key="1">
    <citation type="journal article" date="2015" name="Nature">
        <title>Complex archaea that bridge the gap between prokaryotes and eukaryotes.</title>
        <authorList>
            <person name="Spang A."/>
            <person name="Saw J.H."/>
            <person name="Jorgensen S.L."/>
            <person name="Zaremba-Niedzwiedzka K."/>
            <person name="Martijn J."/>
            <person name="Lind A.E."/>
            <person name="van Eijk R."/>
            <person name="Schleper C."/>
            <person name="Guy L."/>
            <person name="Ettema T.J."/>
        </authorList>
    </citation>
    <scope>NUCLEOTIDE SEQUENCE</scope>
</reference>
<dbReference type="AlphaFoldDB" id="A0A0F9W664"/>
<evidence type="ECO:0000313" key="1">
    <source>
        <dbReference type="EMBL" id="KKN73528.1"/>
    </source>
</evidence>
<sequence length="239" mass="26765">MVMSGFAPSKLFETLLDDEKLQIELKRMREAAVIGEGTGATLWGLIHPNETLQKRIELAKKAAAEEEHDIGDLMDSSSEIREAVLSWYDQEIDEQLEDPPAGAFDDICDRLAAGAAQAANAQIGRDVATLLEYPQYFLAWLEELLSVLTAELTKLHRPGSVYISVANVDIPQEDCNDAQVAMLWYRGYAAAGSITRQKICEIEIPWFGRQVVKQDCRAYVRALMVRVHEALPKEDIEED</sequence>
<gene>
    <name evidence="1" type="ORF">LCGC14_0399700</name>
</gene>
<protein>
    <submittedName>
        <fullName evidence="1">Uncharacterized protein</fullName>
    </submittedName>
</protein>
<organism evidence="1">
    <name type="scientific">marine sediment metagenome</name>
    <dbReference type="NCBI Taxonomy" id="412755"/>
    <lineage>
        <taxon>unclassified sequences</taxon>
        <taxon>metagenomes</taxon>
        <taxon>ecological metagenomes</taxon>
    </lineage>
</organism>
<accession>A0A0F9W664</accession>
<comment type="caution">
    <text evidence="1">The sequence shown here is derived from an EMBL/GenBank/DDBJ whole genome shotgun (WGS) entry which is preliminary data.</text>
</comment>
<dbReference type="EMBL" id="LAZR01000342">
    <property type="protein sequence ID" value="KKN73528.1"/>
    <property type="molecule type" value="Genomic_DNA"/>
</dbReference>